<gene>
    <name evidence="2" type="ORF">pFR260_143</name>
</gene>
<protein>
    <submittedName>
        <fullName evidence="2">Prophage protein 01</fullName>
    </submittedName>
</protein>
<dbReference type="InterPro" id="IPR010982">
    <property type="entry name" value="Lambda_DNA-bd_dom_sf"/>
</dbReference>
<organism evidence="2">
    <name type="scientific">Bacillus thuringiensis</name>
    <dbReference type="NCBI Taxonomy" id="1428"/>
    <lineage>
        <taxon>Bacteria</taxon>
        <taxon>Bacillati</taxon>
        <taxon>Bacillota</taxon>
        <taxon>Bacilli</taxon>
        <taxon>Bacillales</taxon>
        <taxon>Bacillaceae</taxon>
        <taxon>Bacillus</taxon>
        <taxon>Bacillus cereus group</taxon>
    </lineage>
</organism>
<keyword evidence="2" id="KW-0614">Plasmid</keyword>
<evidence type="ECO:0000259" key="1">
    <source>
        <dbReference type="Pfam" id="PF13274"/>
    </source>
</evidence>
<dbReference type="AlphaFoldDB" id="A0A1B2RCL6"/>
<accession>A0A1B2RCL6</accession>
<dbReference type="InterPro" id="IPR025272">
    <property type="entry name" value="SocA_Panacea"/>
</dbReference>
<proteinExistence type="predicted"/>
<feature type="domain" description="Antitoxin SocA-like Panacea" evidence="1">
    <location>
        <begin position="230"/>
        <end position="324"/>
    </location>
</feature>
<sequence>MRGHEKQEEKDMTLQLKFCVHCFERTLVEHKIVKDKVELHGETIIYDAERYECTKCGQYTDNDELTDRNYNKIYRKYQEKKDMLKAEDFYYVRKELYQVSTRVMAKLIGWSPATISRYEHGSLQTKKHDTHFKTYLDPRAMKRAFDNYRDELEDKPKKALEERLSFLLDTVKSGELLKGLDDRLTLLNIENIDDEWQMTSIESVEKFFIIKGQEFNEKDEDDLRVSPLKLQKLMYFAQGWSHAFTGHDLFEDNFQAWQHGPVIPDLYHRYKSYGSKRIDKDFNVSIHDLGLTSDQLSILHWIWDKYSKFEAKFLEDLTHMEYPWRKTRADLTDDASCDWVIEKEDIHHFFDSMYRTLKLLQRN</sequence>
<reference evidence="2" key="1">
    <citation type="submission" date="2016-05" db="EMBL/GenBank/DDBJ databases">
        <title>Complete sequence and organization of pFR260, the Bacillus thuringiensis INTA Fr7-4 plasmid harbouring the insecticidal genes.</title>
        <authorList>
            <person name="Navas L.E."/>
            <person name="Amadio A.F."/>
            <person name="Ortiz E.M."/>
            <person name="Sauka D.H."/>
            <person name="Benintende G.B."/>
            <person name="Zandomeni R.O."/>
            <person name="Berretta M.F."/>
        </authorList>
    </citation>
    <scope>NUCLEOTIDE SEQUENCE</scope>
    <source>
        <strain evidence="2">INTA Fr7-4</strain>
        <plasmid evidence="2">pFR260</plasmid>
    </source>
</reference>
<dbReference type="EMBL" id="KX258624">
    <property type="protein sequence ID" value="AOB42240.1"/>
    <property type="molecule type" value="Genomic_DNA"/>
</dbReference>
<geneLocation type="plasmid" evidence="2">
    <name>pFR260</name>
</geneLocation>
<dbReference type="GO" id="GO:0003677">
    <property type="term" value="F:DNA binding"/>
    <property type="evidence" value="ECO:0007669"/>
    <property type="project" value="InterPro"/>
</dbReference>
<name>A0A1B2RCL6_BACTU</name>
<dbReference type="Pfam" id="PF13274">
    <property type="entry name" value="SocA_Panacea"/>
    <property type="match status" value="1"/>
</dbReference>
<evidence type="ECO:0000313" key="2">
    <source>
        <dbReference type="EMBL" id="AOB42240.1"/>
    </source>
</evidence>
<dbReference type="Gene3D" id="1.10.260.40">
    <property type="entry name" value="lambda repressor-like DNA-binding domains"/>
    <property type="match status" value="1"/>
</dbReference>